<sequence length="407" mass="45341">MLLAACTTTPLDPGALPDDAAACLADYEALDRRLASAELHDQGAYRVAGFPWLRSNRFIASFRDELDGPELWRGWLAHLAREDLEARRYELANLKTAEPHSETVGERVRALKQCSERLNDEVLSDPALQISLRSAAEVPDEYRTGMRWLGMYPLTRLPVLVGVNRLHSQQSEALATSGFAEDATEARQWLAQDARSAERLPGTARADWPRDSLGIPRPDTEALTQLYAKHAPVWRIAQDSPDDRLGQPEWSPESTVRVDTDEPVEYRFLSFTRFHGRILPQLNYMVWLPARPRQGVFDLLGGHLDGLIWRVTLTENGEVLAAESLHSCGCYYMVFPGSGAGAADTRAAGEPISSTELSVRPAEALRSLPHPDGRRSLYGQRGLIKGSERRERWAMVSCACSASRFHA</sequence>
<gene>
    <name evidence="2" type="ORF">VCB98_05590</name>
</gene>
<dbReference type="AlphaFoldDB" id="A0AAP6MM01"/>
<evidence type="ECO:0000256" key="1">
    <source>
        <dbReference type="SAM" id="MobiDB-lite"/>
    </source>
</evidence>
<organism evidence="2 3">
    <name type="scientific">Natronospira elongata</name>
    <dbReference type="NCBI Taxonomy" id="3110268"/>
    <lineage>
        <taxon>Bacteria</taxon>
        <taxon>Pseudomonadati</taxon>
        <taxon>Pseudomonadota</taxon>
        <taxon>Gammaproteobacteria</taxon>
        <taxon>Natronospirales</taxon>
        <taxon>Natronospiraceae</taxon>
        <taxon>Natronospira</taxon>
    </lineage>
</organism>
<name>A0AAP6MM01_9GAMM</name>
<dbReference type="Proteomes" id="UP001302316">
    <property type="component" value="Unassembled WGS sequence"/>
</dbReference>
<keyword evidence="3" id="KW-1185">Reference proteome</keyword>
<feature type="region of interest" description="Disordered" evidence="1">
    <location>
        <begin position="193"/>
        <end position="213"/>
    </location>
</feature>
<dbReference type="EMBL" id="JAYGII010000008">
    <property type="protein sequence ID" value="MEA5445287.1"/>
    <property type="molecule type" value="Genomic_DNA"/>
</dbReference>
<reference evidence="2 3" key="1">
    <citation type="submission" date="2023-12" db="EMBL/GenBank/DDBJ databases">
        <title>Whole-genome sequencing of halo(alkali)philic microorganisms from hypersaline lakes.</title>
        <authorList>
            <person name="Sorokin D.Y."/>
            <person name="Merkel A.Y."/>
            <person name="Messina E."/>
            <person name="Yakimov M."/>
        </authorList>
    </citation>
    <scope>NUCLEOTIDE SEQUENCE [LARGE SCALE GENOMIC DNA]</scope>
    <source>
        <strain evidence="2 3">AB-CW1</strain>
    </source>
</reference>
<evidence type="ECO:0000313" key="3">
    <source>
        <dbReference type="Proteomes" id="UP001302316"/>
    </source>
</evidence>
<dbReference type="RefSeq" id="WP_346050917.1">
    <property type="nucleotide sequence ID" value="NZ_JAYGII010000008.1"/>
</dbReference>
<evidence type="ECO:0000313" key="2">
    <source>
        <dbReference type="EMBL" id="MEA5445287.1"/>
    </source>
</evidence>
<comment type="caution">
    <text evidence="2">The sequence shown here is derived from an EMBL/GenBank/DDBJ whole genome shotgun (WGS) entry which is preliminary data.</text>
</comment>
<accession>A0AAP6MM01</accession>
<protein>
    <submittedName>
        <fullName evidence="2">Uncharacterized protein</fullName>
    </submittedName>
</protein>
<proteinExistence type="predicted"/>